<dbReference type="PROSITE" id="PS00455">
    <property type="entry name" value="AMP_BINDING"/>
    <property type="match status" value="1"/>
</dbReference>
<dbReference type="Gene3D" id="3.40.50.12780">
    <property type="entry name" value="N-terminal domain of ligase-like"/>
    <property type="match status" value="1"/>
</dbReference>
<dbReference type="SUPFAM" id="SSF56801">
    <property type="entry name" value="Acetyl-CoA synthetase-like"/>
    <property type="match status" value="1"/>
</dbReference>
<dbReference type="eggNOG" id="COG0318">
    <property type="taxonomic scope" value="Bacteria"/>
</dbReference>
<sequence>MAALTRRKGSGMPDDARPDVRLLGELFAHWAKAIPEREALSFQGRRLTWAELDDRARRVTGALAAAGIGRGDRVVFVDKNTPACLEVTFGASSLGAANAVVNWRLAPEELAYVLGDSGARIIFAGPELLPAVEALRDRLPSVERVIVVGGEDDQYEDFLAEATPAEVSPEVDEHDGALIIYTSGTTGFPKGAVLTHRNLLAHSRNAGAAFPMGDGDRNLVAMPLFHVGGSCYAIIGFHYGQPTTMTREPDGKSLLGALAEGVTHAFLVPAVVAGIMQAGEQAVAAFARLKYLGYGASPMPLPLLRKALAAWPDTRFVQVYGMTELSGVVTTLDPDAHRDPARPERLASAGTVLPAVGMRVVDPATLEDAEPGTPGELWFRTDQAMAGYLGKPEATAETIVDGWVRSGDVGRVDDGGFVFIEDRVKDMIITGGENVYSPEVERVIAEHPAVGEVAVIGVPDDRWGEQVKAVVAPAPGERVDADELVEYCRERLAHYKCPRTVELVEALPRNATGKILKRTLRRPYWEGRERAV</sequence>
<evidence type="ECO:0000256" key="2">
    <source>
        <dbReference type="ARBA" id="ARBA00022598"/>
    </source>
</evidence>
<keyword evidence="2" id="KW-0436">Ligase</keyword>
<evidence type="ECO:0000313" key="6">
    <source>
        <dbReference type="Proteomes" id="UP000028492"/>
    </source>
</evidence>
<dbReference type="InterPro" id="IPR045851">
    <property type="entry name" value="AMP-bd_C_sf"/>
</dbReference>
<dbReference type="InterPro" id="IPR050237">
    <property type="entry name" value="ATP-dep_AMP-bd_enzyme"/>
</dbReference>
<dbReference type="EMBL" id="CP008953">
    <property type="protein sequence ID" value="AIG79124.1"/>
    <property type="molecule type" value="Genomic_DNA"/>
</dbReference>
<dbReference type="PANTHER" id="PTHR43767:SF1">
    <property type="entry name" value="NONRIBOSOMAL PEPTIDE SYNTHASE PES1 (EUROFUNG)-RELATED"/>
    <property type="match status" value="1"/>
</dbReference>
<dbReference type="Pfam" id="PF13193">
    <property type="entry name" value="AMP-binding_C"/>
    <property type="match status" value="1"/>
</dbReference>
<dbReference type="InterPro" id="IPR025110">
    <property type="entry name" value="AMP-bd_C"/>
</dbReference>
<dbReference type="PANTHER" id="PTHR43767">
    <property type="entry name" value="LONG-CHAIN-FATTY-ACID--COA LIGASE"/>
    <property type="match status" value="1"/>
</dbReference>
<dbReference type="NCBIfam" id="NF004837">
    <property type="entry name" value="PRK06187.1"/>
    <property type="match status" value="1"/>
</dbReference>
<dbReference type="AlphaFoldDB" id="A0A075V3N2"/>
<evidence type="ECO:0000259" key="3">
    <source>
        <dbReference type="Pfam" id="PF00501"/>
    </source>
</evidence>
<dbReference type="STRING" id="208439.AJAP_31510"/>
<proteinExistence type="inferred from homology"/>
<dbReference type="InterPro" id="IPR042099">
    <property type="entry name" value="ANL_N_sf"/>
</dbReference>
<evidence type="ECO:0008006" key="7">
    <source>
        <dbReference type="Google" id="ProtNLM"/>
    </source>
</evidence>
<dbReference type="KEGG" id="aja:AJAP_31510"/>
<feature type="domain" description="AMP-dependent synthetase/ligase" evidence="3">
    <location>
        <begin position="27"/>
        <end position="389"/>
    </location>
</feature>
<dbReference type="InterPro" id="IPR020845">
    <property type="entry name" value="AMP-binding_CS"/>
</dbReference>
<comment type="similarity">
    <text evidence="1">Belongs to the ATP-dependent AMP-binding enzyme family.</text>
</comment>
<evidence type="ECO:0000256" key="1">
    <source>
        <dbReference type="ARBA" id="ARBA00006432"/>
    </source>
</evidence>
<gene>
    <name evidence="5" type="ORF">AJAP_31510</name>
</gene>
<dbReference type="FunFam" id="3.30.300.30:FF:000008">
    <property type="entry name" value="2,3-dihydroxybenzoate-AMP ligase"/>
    <property type="match status" value="1"/>
</dbReference>
<dbReference type="InterPro" id="IPR000873">
    <property type="entry name" value="AMP-dep_synth/lig_dom"/>
</dbReference>
<organism evidence="5 6">
    <name type="scientific">Amycolatopsis japonica</name>
    <dbReference type="NCBI Taxonomy" id="208439"/>
    <lineage>
        <taxon>Bacteria</taxon>
        <taxon>Bacillati</taxon>
        <taxon>Actinomycetota</taxon>
        <taxon>Actinomycetes</taxon>
        <taxon>Pseudonocardiales</taxon>
        <taxon>Pseudonocardiaceae</taxon>
        <taxon>Amycolatopsis</taxon>
        <taxon>Amycolatopsis japonica group</taxon>
    </lineage>
</organism>
<dbReference type="Gene3D" id="3.30.300.30">
    <property type="match status" value="1"/>
</dbReference>
<dbReference type="HOGENOM" id="CLU_000022_59_0_11"/>
<evidence type="ECO:0000313" key="5">
    <source>
        <dbReference type="EMBL" id="AIG79124.1"/>
    </source>
</evidence>
<keyword evidence="6" id="KW-1185">Reference proteome</keyword>
<protein>
    <recommendedName>
        <fullName evidence="7">Long-chain-fatty-acid--CoA ligase</fullName>
    </recommendedName>
</protein>
<feature type="domain" description="AMP-binding enzyme C-terminal" evidence="4">
    <location>
        <begin position="439"/>
        <end position="514"/>
    </location>
</feature>
<dbReference type="Pfam" id="PF00501">
    <property type="entry name" value="AMP-binding"/>
    <property type="match status" value="1"/>
</dbReference>
<reference evidence="5 6" key="1">
    <citation type="journal article" date="2014" name="J. Biotechnol.">
        <title>Complete genome sequence of the actinobacterium Amycolatopsis japonica MG417-CF17(T) (=DSM 44213T) producing (S,S)-N,N'-ethylenediaminedisuccinic acid.</title>
        <authorList>
            <person name="Stegmann E."/>
            <person name="Albersmeier A."/>
            <person name="Spohn M."/>
            <person name="Gert H."/>
            <person name="Weber T."/>
            <person name="Wohlleben W."/>
            <person name="Kalinowski J."/>
            <person name="Ruckert C."/>
        </authorList>
    </citation>
    <scope>NUCLEOTIDE SEQUENCE [LARGE SCALE GENOMIC DNA]</scope>
    <source>
        <strain evidence="6">MG417-CF17 (DSM 44213)</strain>
    </source>
</reference>
<accession>A0A075V3N2</accession>
<dbReference type="GO" id="GO:0016878">
    <property type="term" value="F:acid-thiol ligase activity"/>
    <property type="evidence" value="ECO:0007669"/>
    <property type="project" value="UniProtKB-ARBA"/>
</dbReference>
<dbReference type="CDD" id="cd17631">
    <property type="entry name" value="FACL_FadD13-like"/>
    <property type="match status" value="1"/>
</dbReference>
<dbReference type="Proteomes" id="UP000028492">
    <property type="component" value="Chromosome"/>
</dbReference>
<name>A0A075V3N2_9PSEU</name>
<evidence type="ECO:0000259" key="4">
    <source>
        <dbReference type="Pfam" id="PF13193"/>
    </source>
</evidence>